<dbReference type="Gene3D" id="3.40.50.10320">
    <property type="entry name" value="LmbE-like"/>
    <property type="match status" value="1"/>
</dbReference>
<keyword evidence="1" id="KW-0732">Signal</keyword>
<sequence length="273" mass="28907">MAVRGWTIAVAALLTGFAAQAQETASKPRLLFVMAHPDDEVFVAPAIARATRKGQPVTVVFATSGDQGPGVTDMERSAALAELREGEARCSMAALGGPEARFLRLGDGTLGVAAHHPESSAQKFAEALGPILAEGDFEMVFTWGPDGGYGHADHRMVSALTTQLVQAMGDDRPALLFPGIRAGTLPPVPEMQTWAVTDPALLDIPIEYGPDDLAAAARAVGCHESQFDAATRAGMMPLFDQSIWQGAVHFRFGLPEHIRAVETHAEPGPLPRP</sequence>
<gene>
    <name evidence="2" type="ORF">NSO95_01205</name>
</gene>
<dbReference type="PANTHER" id="PTHR12993">
    <property type="entry name" value="N-ACETYLGLUCOSAMINYL-PHOSPHATIDYLINOSITOL DE-N-ACETYLASE-RELATED"/>
    <property type="match status" value="1"/>
</dbReference>
<evidence type="ECO:0000313" key="3">
    <source>
        <dbReference type="Proteomes" id="UP001206067"/>
    </source>
</evidence>
<name>A0ABT1XLL3_9SPHN</name>
<comment type="caution">
    <text evidence="2">The sequence shown here is derived from an EMBL/GenBank/DDBJ whole genome shotgun (WGS) entry which is preliminary data.</text>
</comment>
<reference evidence="2 3" key="1">
    <citation type="submission" date="2022-08" db="EMBL/GenBank/DDBJ databases">
        <title>Polyphasic taxonomy analysis of Qipengyuania sp.RS5-5.</title>
        <authorList>
            <person name="Xamxidin M."/>
            <person name="Wu M."/>
        </authorList>
    </citation>
    <scope>NUCLEOTIDE SEQUENCE [LARGE SCALE GENOMIC DNA]</scope>
    <source>
        <strain evidence="2 3">RS5-5</strain>
    </source>
</reference>
<dbReference type="EMBL" id="JANKHH010000001">
    <property type="protein sequence ID" value="MCR2832550.1"/>
    <property type="molecule type" value="Genomic_DNA"/>
</dbReference>
<protein>
    <submittedName>
        <fullName evidence="2">PIG-L family deacetylase</fullName>
    </submittedName>
</protein>
<dbReference type="InterPro" id="IPR003737">
    <property type="entry name" value="GlcNAc_PI_deacetylase-related"/>
</dbReference>
<evidence type="ECO:0000256" key="1">
    <source>
        <dbReference type="SAM" id="SignalP"/>
    </source>
</evidence>
<feature type="signal peptide" evidence="1">
    <location>
        <begin position="1"/>
        <end position="21"/>
    </location>
</feature>
<keyword evidence="3" id="KW-1185">Reference proteome</keyword>
<dbReference type="InterPro" id="IPR024078">
    <property type="entry name" value="LmbE-like_dom_sf"/>
</dbReference>
<evidence type="ECO:0000313" key="2">
    <source>
        <dbReference type="EMBL" id="MCR2832550.1"/>
    </source>
</evidence>
<dbReference type="PANTHER" id="PTHR12993:SF11">
    <property type="entry name" value="N-ACETYLGLUCOSAMINYL-PHOSPHATIDYLINOSITOL DE-N-ACETYLASE"/>
    <property type="match status" value="1"/>
</dbReference>
<dbReference type="RefSeq" id="WP_257594314.1">
    <property type="nucleotide sequence ID" value="NZ_JANKHH010000001.1"/>
</dbReference>
<dbReference type="Pfam" id="PF02585">
    <property type="entry name" value="PIG-L"/>
    <property type="match status" value="1"/>
</dbReference>
<dbReference type="Proteomes" id="UP001206067">
    <property type="component" value="Unassembled WGS sequence"/>
</dbReference>
<feature type="chain" id="PRO_5046939805" evidence="1">
    <location>
        <begin position="22"/>
        <end position="273"/>
    </location>
</feature>
<dbReference type="SUPFAM" id="SSF102588">
    <property type="entry name" value="LmbE-like"/>
    <property type="match status" value="1"/>
</dbReference>
<organism evidence="2 3">
    <name type="scientific">Parerythrobacter lacustris</name>
    <dbReference type="NCBI Taxonomy" id="2969984"/>
    <lineage>
        <taxon>Bacteria</taxon>
        <taxon>Pseudomonadati</taxon>
        <taxon>Pseudomonadota</taxon>
        <taxon>Alphaproteobacteria</taxon>
        <taxon>Sphingomonadales</taxon>
        <taxon>Erythrobacteraceae</taxon>
        <taxon>Parerythrobacter</taxon>
    </lineage>
</organism>
<proteinExistence type="predicted"/>
<accession>A0ABT1XLL3</accession>